<dbReference type="GO" id="GO:0005524">
    <property type="term" value="F:ATP binding"/>
    <property type="evidence" value="ECO:0007669"/>
    <property type="project" value="UniProtKB-KW"/>
</dbReference>
<keyword evidence="2" id="KW-0067">ATP-binding</keyword>
<dbReference type="Pfam" id="PF13245">
    <property type="entry name" value="AAA_19"/>
    <property type="match status" value="1"/>
</dbReference>
<dbReference type="Gene3D" id="3.40.50.300">
    <property type="entry name" value="P-loop containing nucleotide triphosphate hydrolases"/>
    <property type="match status" value="2"/>
</dbReference>
<keyword evidence="1" id="KW-0547">Nucleotide-binding</keyword>
<comment type="caution">
    <text evidence="4">The sequence shown here is derived from an EMBL/GenBank/DDBJ whole genome shotgun (WGS) entry which is preliminary data.</text>
</comment>
<sequence>MHQVDMIHPGILSQVDSIETIKGEINKIIFKHRDSYILKILIGNEIKTLTLDYGILLGSELIQGEVIECSGEWVHSPLYGDQFIASAVLRKKMDESHLIVTWLTKNRAIRGVGSKTGTILIKEYGDKLSKVLDEGDIYQIMEDISSYGRKGISLDKLVTLVTAWKHYSKELKCIDYLNHKRLPFRVASFSMLAWDEHCEDILEDNPYVLSSFMRFDQLDSLVRDRWDISEDDERRIVAACEDILYQDYSTNGNTGMYVEELNQLLKNKCGFGIDKIPKQQDAVIITETGFVQAAGQLVMETFIEEKLNTINRSQCNRTFLSNTLSDYQSTLSFPLHPKQVEAIESSVVNPVSIISGGAGTGKTTVLEGAIAVFKALEREVVLLAPTGKAANRMSEATGLKAKTVCKFIGDASKNDDEYYLQGGVIIVDEVSMLDLPSCYGLLSSLPDNVNLVLVGDHRQLPPVGPGLFFHRLIQQDWVAHVKLVKTQRQDEQSVIPLITDSILAYKTPKIPPMSKIILDGCVFRDEPIYDDTISKAAKLYAAIHTRIGKELNYDMQCIAGTKRSVKTLNQLIQSAVNKEVDGKVIRQKSCTIYLPGDMVVYNENDYNKNLTNGSIGRVVDVYPDGKYSAVKGEAVRFVMTVKFEDLEDTTDITDDEFNEERISLAYAITAHKSQGSQYHTVIIALDSSRLMDNAWIYTSITRAKNACYIIGDSKLLEKACTTKPSALSRKIGVEYALR</sequence>
<dbReference type="InterPro" id="IPR027417">
    <property type="entry name" value="P-loop_NTPase"/>
</dbReference>
<dbReference type="Pfam" id="PF13538">
    <property type="entry name" value="UvrD_C_2"/>
    <property type="match status" value="1"/>
</dbReference>
<dbReference type="InterPro" id="IPR050534">
    <property type="entry name" value="Coronavir_polyprotein_1ab"/>
</dbReference>
<dbReference type="Proteomes" id="UP000243053">
    <property type="component" value="Unassembled WGS sequence"/>
</dbReference>
<dbReference type="EMBL" id="MAAF01000067">
    <property type="protein sequence ID" value="OUR79967.1"/>
    <property type="molecule type" value="Genomic_DNA"/>
</dbReference>
<proteinExistence type="predicted"/>
<dbReference type="InterPro" id="IPR027785">
    <property type="entry name" value="UvrD-like_helicase_C"/>
</dbReference>
<accession>A0A1Y5EH74</accession>
<gene>
    <name evidence="4" type="ORF">A9Q75_11300</name>
</gene>
<dbReference type="CDD" id="cd18809">
    <property type="entry name" value="SF1_C_RecD"/>
    <property type="match status" value="1"/>
</dbReference>
<dbReference type="GO" id="GO:0003678">
    <property type="term" value="F:DNA helicase activity"/>
    <property type="evidence" value="ECO:0007669"/>
    <property type="project" value="UniProtKB-ARBA"/>
</dbReference>
<evidence type="ECO:0000313" key="4">
    <source>
        <dbReference type="EMBL" id="OUR79967.1"/>
    </source>
</evidence>
<dbReference type="CDD" id="cd17933">
    <property type="entry name" value="DEXSc_RecD-like"/>
    <property type="match status" value="1"/>
</dbReference>
<evidence type="ECO:0000313" key="5">
    <source>
        <dbReference type="Proteomes" id="UP000243053"/>
    </source>
</evidence>
<name>A0A1Y5EH74_COLPS</name>
<organism evidence="4 5">
    <name type="scientific">Colwellia psychrerythraea</name>
    <name type="common">Vibrio psychroerythus</name>
    <dbReference type="NCBI Taxonomy" id="28229"/>
    <lineage>
        <taxon>Bacteria</taxon>
        <taxon>Pseudomonadati</taxon>
        <taxon>Pseudomonadota</taxon>
        <taxon>Gammaproteobacteria</taxon>
        <taxon>Alteromonadales</taxon>
        <taxon>Colwelliaceae</taxon>
        <taxon>Colwellia</taxon>
    </lineage>
</organism>
<evidence type="ECO:0000259" key="3">
    <source>
        <dbReference type="Pfam" id="PF13538"/>
    </source>
</evidence>
<protein>
    <recommendedName>
        <fullName evidence="3">UvrD-like helicase C-terminal domain-containing protein</fullName>
    </recommendedName>
</protein>
<evidence type="ECO:0000256" key="1">
    <source>
        <dbReference type="ARBA" id="ARBA00022741"/>
    </source>
</evidence>
<dbReference type="PANTHER" id="PTHR43788">
    <property type="entry name" value="DNA2/NAM7 HELICASE FAMILY MEMBER"/>
    <property type="match status" value="1"/>
</dbReference>
<dbReference type="AlphaFoldDB" id="A0A1Y5EH74"/>
<dbReference type="SUPFAM" id="SSF52540">
    <property type="entry name" value="P-loop containing nucleoside triphosphate hydrolases"/>
    <property type="match status" value="1"/>
</dbReference>
<dbReference type="Gene3D" id="2.30.30.940">
    <property type="match status" value="1"/>
</dbReference>
<reference evidence="5" key="1">
    <citation type="journal article" date="2017" name="Proc. Natl. Acad. Sci. U.S.A.">
        <title>Simulation of Deepwater Horizon oil plume reveals substrate specialization within a complex community of hydrocarbon degraders.</title>
        <authorList>
            <person name="Hu P."/>
            <person name="Dubinsky E.A."/>
            <person name="Probst A.J."/>
            <person name="Wang J."/>
            <person name="Sieber C.M.K."/>
            <person name="Tom L.M."/>
            <person name="Gardinali P."/>
            <person name="Banfield J.F."/>
            <person name="Atlas R.M."/>
            <person name="Andersen G.L."/>
        </authorList>
    </citation>
    <scope>NUCLEOTIDE SEQUENCE [LARGE SCALE GENOMIC DNA]</scope>
</reference>
<dbReference type="PANTHER" id="PTHR43788:SF6">
    <property type="entry name" value="DNA HELICASE B"/>
    <property type="match status" value="1"/>
</dbReference>
<feature type="domain" description="UvrD-like helicase C-terminal" evidence="3">
    <location>
        <begin position="664"/>
        <end position="710"/>
    </location>
</feature>
<evidence type="ECO:0000256" key="2">
    <source>
        <dbReference type="ARBA" id="ARBA00022840"/>
    </source>
</evidence>